<reference evidence="2 3" key="1">
    <citation type="journal article" date="2021" name="Commun. Biol.">
        <title>The genome of Shorea leprosula (Dipterocarpaceae) highlights the ecological relevance of drought in aseasonal tropical rainforests.</title>
        <authorList>
            <person name="Ng K.K.S."/>
            <person name="Kobayashi M.J."/>
            <person name="Fawcett J.A."/>
            <person name="Hatakeyama M."/>
            <person name="Paape T."/>
            <person name="Ng C.H."/>
            <person name="Ang C.C."/>
            <person name="Tnah L.H."/>
            <person name="Lee C.T."/>
            <person name="Nishiyama T."/>
            <person name="Sese J."/>
            <person name="O'Brien M.J."/>
            <person name="Copetti D."/>
            <person name="Mohd Noor M.I."/>
            <person name="Ong R.C."/>
            <person name="Putra M."/>
            <person name="Sireger I.Z."/>
            <person name="Indrioko S."/>
            <person name="Kosugi Y."/>
            <person name="Izuno A."/>
            <person name="Isagi Y."/>
            <person name="Lee S.L."/>
            <person name="Shimizu K.K."/>
        </authorList>
    </citation>
    <scope>NUCLEOTIDE SEQUENCE [LARGE SCALE GENOMIC DNA]</scope>
    <source>
        <strain evidence="2">214</strain>
    </source>
</reference>
<sequence length="86" mass="9794">MGLPRGALITRLVKRNNIDLATYRLQKIKAGTTLNKASFENMHYELKSSIWTKKGDQPMEQRGDEDEGDVDQSMEGQEEKGHRSQS</sequence>
<feature type="compositionally biased region" description="Basic and acidic residues" evidence="1">
    <location>
        <begin position="53"/>
        <end position="62"/>
    </location>
</feature>
<evidence type="ECO:0000256" key="1">
    <source>
        <dbReference type="SAM" id="MobiDB-lite"/>
    </source>
</evidence>
<protein>
    <submittedName>
        <fullName evidence="2">Uncharacterized protein</fullName>
    </submittedName>
</protein>
<comment type="caution">
    <text evidence="2">The sequence shown here is derived from an EMBL/GenBank/DDBJ whole genome shotgun (WGS) entry which is preliminary data.</text>
</comment>
<evidence type="ECO:0000313" key="2">
    <source>
        <dbReference type="EMBL" id="GKV34680.1"/>
    </source>
</evidence>
<feature type="compositionally biased region" description="Acidic residues" evidence="1">
    <location>
        <begin position="63"/>
        <end position="72"/>
    </location>
</feature>
<proteinExistence type="predicted"/>
<evidence type="ECO:0000313" key="3">
    <source>
        <dbReference type="Proteomes" id="UP001054252"/>
    </source>
</evidence>
<keyword evidence="3" id="KW-1185">Reference proteome</keyword>
<dbReference type="Proteomes" id="UP001054252">
    <property type="component" value="Unassembled WGS sequence"/>
</dbReference>
<gene>
    <name evidence="2" type="ORF">SLEP1_g43034</name>
</gene>
<dbReference type="AlphaFoldDB" id="A0AAV5LCA2"/>
<accession>A0AAV5LCA2</accession>
<feature type="compositionally biased region" description="Basic and acidic residues" evidence="1">
    <location>
        <begin position="77"/>
        <end position="86"/>
    </location>
</feature>
<dbReference type="EMBL" id="BPVZ01000107">
    <property type="protein sequence ID" value="GKV34680.1"/>
    <property type="molecule type" value="Genomic_DNA"/>
</dbReference>
<name>A0AAV5LCA2_9ROSI</name>
<organism evidence="2 3">
    <name type="scientific">Rubroshorea leprosula</name>
    <dbReference type="NCBI Taxonomy" id="152421"/>
    <lineage>
        <taxon>Eukaryota</taxon>
        <taxon>Viridiplantae</taxon>
        <taxon>Streptophyta</taxon>
        <taxon>Embryophyta</taxon>
        <taxon>Tracheophyta</taxon>
        <taxon>Spermatophyta</taxon>
        <taxon>Magnoliopsida</taxon>
        <taxon>eudicotyledons</taxon>
        <taxon>Gunneridae</taxon>
        <taxon>Pentapetalae</taxon>
        <taxon>rosids</taxon>
        <taxon>malvids</taxon>
        <taxon>Malvales</taxon>
        <taxon>Dipterocarpaceae</taxon>
        <taxon>Rubroshorea</taxon>
    </lineage>
</organism>
<feature type="region of interest" description="Disordered" evidence="1">
    <location>
        <begin position="48"/>
        <end position="86"/>
    </location>
</feature>